<feature type="transmembrane region" description="Helical" evidence="7">
    <location>
        <begin position="284"/>
        <end position="304"/>
    </location>
</feature>
<dbReference type="GO" id="GO:0022857">
    <property type="term" value="F:transmembrane transporter activity"/>
    <property type="evidence" value="ECO:0007669"/>
    <property type="project" value="InterPro"/>
</dbReference>
<accession>A0A7K0G6P7</accession>
<dbReference type="Pfam" id="PF07690">
    <property type="entry name" value="MFS_1"/>
    <property type="match status" value="1"/>
</dbReference>
<organism evidence="9 10">
    <name type="scientific">Enorma shizhengliae</name>
    <dbReference type="NCBI Taxonomy" id="2606615"/>
    <lineage>
        <taxon>Bacteria</taxon>
        <taxon>Bacillati</taxon>
        <taxon>Actinomycetota</taxon>
        <taxon>Coriobacteriia</taxon>
        <taxon>Coriobacteriales</taxon>
        <taxon>Coriobacteriaceae</taxon>
        <taxon>Enorma</taxon>
    </lineage>
</organism>
<dbReference type="PROSITE" id="PS50850">
    <property type="entry name" value="MFS"/>
    <property type="match status" value="1"/>
</dbReference>
<evidence type="ECO:0000256" key="3">
    <source>
        <dbReference type="ARBA" id="ARBA00022692"/>
    </source>
</evidence>
<keyword evidence="3 7" id="KW-0812">Transmembrane</keyword>
<feature type="transmembrane region" description="Helical" evidence="7">
    <location>
        <begin position="403"/>
        <end position="422"/>
    </location>
</feature>
<feature type="transmembrane region" description="Helical" evidence="7">
    <location>
        <begin position="347"/>
        <end position="366"/>
    </location>
</feature>
<dbReference type="AlphaFoldDB" id="A0A7K0G6P7"/>
<evidence type="ECO:0000256" key="1">
    <source>
        <dbReference type="ARBA" id="ARBA00004651"/>
    </source>
</evidence>
<protein>
    <submittedName>
        <fullName evidence="9">MFS transporter</fullName>
    </submittedName>
</protein>
<dbReference type="InterPro" id="IPR020846">
    <property type="entry name" value="MFS_dom"/>
</dbReference>
<dbReference type="PANTHER" id="PTHR23513">
    <property type="entry name" value="INTEGRAL MEMBRANE EFFLUX PROTEIN-RELATED"/>
    <property type="match status" value="1"/>
</dbReference>
<feature type="transmembrane region" description="Helical" evidence="7">
    <location>
        <begin position="123"/>
        <end position="143"/>
    </location>
</feature>
<evidence type="ECO:0000256" key="4">
    <source>
        <dbReference type="ARBA" id="ARBA00022989"/>
    </source>
</evidence>
<feature type="transmembrane region" description="Helical" evidence="7">
    <location>
        <begin position="164"/>
        <end position="187"/>
    </location>
</feature>
<dbReference type="SUPFAM" id="SSF103473">
    <property type="entry name" value="MFS general substrate transporter"/>
    <property type="match status" value="1"/>
</dbReference>
<gene>
    <name evidence="9" type="ORF">GJE22_01850</name>
</gene>
<reference evidence="10" key="1">
    <citation type="submission" date="2019-08" db="EMBL/GenBank/DDBJ databases">
        <title>Arthrobacter sp. nov., isolated from plateau pika and Tibetan wild ass.</title>
        <authorList>
            <person name="Ge Y."/>
        </authorList>
    </citation>
    <scope>NUCLEOTIDE SEQUENCE [LARGE SCALE GENOMIC DNA]</scope>
    <source>
        <strain evidence="10">HF-1365</strain>
    </source>
</reference>
<evidence type="ECO:0000259" key="8">
    <source>
        <dbReference type="PROSITE" id="PS50850"/>
    </source>
</evidence>
<feature type="region of interest" description="Disordered" evidence="6">
    <location>
        <begin position="1"/>
        <end position="26"/>
    </location>
</feature>
<dbReference type="EMBL" id="VTFZ01000001">
    <property type="protein sequence ID" value="MRX79361.1"/>
    <property type="molecule type" value="Genomic_DNA"/>
</dbReference>
<dbReference type="PANTHER" id="PTHR23513:SF11">
    <property type="entry name" value="STAPHYLOFERRIN A TRANSPORTER"/>
    <property type="match status" value="1"/>
</dbReference>
<feature type="transmembrane region" description="Helical" evidence="7">
    <location>
        <begin position="37"/>
        <end position="56"/>
    </location>
</feature>
<name>A0A7K0G6P7_9ACTN</name>
<feature type="transmembrane region" description="Helical" evidence="7">
    <location>
        <begin position="245"/>
        <end position="264"/>
    </location>
</feature>
<comment type="subcellular location">
    <subcellularLocation>
        <location evidence="1">Cell membrane</location>
        <topology evidence="1">Multi-pass membrane protein</topology>
    </subcellularLocation>
</comment>
<dbReference type="CDD" id="cd06173">
    <property type="entry name" value="MFS_MefA_like"/>
    <property type="match status" value="1"/>
</dbReference>
<keyword evidence="2" id="KW-1003">Cell membrane</keyword>
<feature type="transmembrane region" description="Helical" evidence="7">
    <location>
        <begin position="316"/>
        <end position="335"/>
    </location>
</feature>
<evidence type="ECO:0000256" key="5">
    <source>
        <dbReference type="ARBA" id="ARBA00023136"/>
    </source>
</evidence>
<feature type="domain" description="Major facilitator superfamily (MFS) profile" evidence="8">
    <location>
        <begin position="34"/>
        <end position="429"/>
    </location>
</feature>
<evidence type="ECO:0000313" key="9">
    <source>
        <dbReference type="EMBL" id="MRX79361.1"/>
    </source>
</evidence>
<comment type="caution">
    <text evidence="9">The sequence shown here is derived from an EMBL/GenBank/DDBJ whole genome shotgun (WGS) entry which is preliminary data.</text>
</comment>
<evidence type="ECO:0000256" key="7">
    <source>
        <dbReference type="SAM" id="Phobius"/>
    </source>
</evidence>
<dbReference type="InterPro" id="IPR036259">
    <property type="entry name" value="MFS_trans_sf"/>
</dbReference>
<proteinExistence type="predicted"/>
<feature type="transmembrane region" description="Helical" evidence="7">
    <location>
        <begin position="68"/>
        <end position="92"/>
    </location>
</feature>
<evidence type="ECO:0000256" key="2">
    <source>
        <dbReference type="ARBA" id="ARBA00022475"/>
    </source>
</evidence>
<feature type="transmembrane region" description="Helical" evidence="7">
    <location>
        <begin position="193"/>
        <end position="212"/>
    </location>
</feature>
<keyword evidence="4 7" id="KW-1133">Transmembrane helix</keyword>
<evidence type="ECO:0000313" key="10">
    <source>
        <dbReference type="Proteomes" id="UP000470010"/>
    </source>
</evidence>
<dbReference type="RefSeq" id="WP_144687202.1">
    <property type="nucleotide sequence ID" value="NZ_VLLQ01000001.1"/>
</dbReference>
<evidence type="ECO:0000256" key="6">
    <source>
        <dbReference type="SAM" id="MobiDB-lite"/>
    </source>
</evidence>
<keyword evidence="10" id="KW-1185">Reference proteome</keyword>
<dbReference type="Proteomes" id="UP000470010">
    <property type="component" value="Unassembled WGS sequence"/>
</dbReference>
<feature type="transmembrane region" description="Helical" evidence="7">
    <location>
        <begin position="99"/>
        <end position="117"/>
    </location>
</feature>
<dbReference type="GO" id="GO:0005886">
    <property type="term" value="C:plasma membrane"/>
    <property type="evidence" value="ECO:0007669"/>
    <property type="project" value="UniProtKB-SubCell"/>
</dbReference>
<keyword evidence="5 7" id="KW-0472">Membrane</keyword>
<feature type="transmembrane region" description="Helical" evidence="7">
    <location>
        <begin position="378"/>
        <end position="397"/>
    </location>
</feature>
<dbReference type="Gene3D" id="1.20.1250.20">
    <property type="entry name" value="MFS general substrate transporter like domains"/>
    <property type="match status" value="1"/>
</dbReference>
<dbReference type="InterPro" id="IPR011701">
    <property type="entry name" value="MFS"/>
</dbReference>
<sequence>MERRHRTARAPHEVPQVLHDEPKTGSQSRLLTPGFRAIVVAQVFSLLGIEILQFVLPLHLLNLTGSGTLYGGVVAAGFVPYIALSPVGGVIADRTRKRGVMAALDAVLALIMLGYLACSGSQHLVGITVFVLMVAFAAQAIYHPCVQSALPLVVPTERIPQATAIANQVSMITGIGGPVIGGMVFGFFGLAPIVVVAAVSFAISSALVLAFVHIPYEPPARTEGVLRTAAGDIRDALHFLRTRPVLWQIIAAATLINLFGSSFINIGTPYIVTESLGLSNQLMGIAQGALAVGGLLGGALVVFMPERFTVKATPRLVGLAAAGIGAVAIVLLVAGEPYVAFAGMLASYLWVMVCCMAASILMTSYLQMETPDELTGKVMGLAMMFGNLATPAGQIAYGAAFDLASPWFVAALAAVATALVAVPMSRSFRRGE</sequence>